<protein>
    <submittedName>
        <fullName evidence="1">Uncharacterized protein</fullName>
    </submittedName>
</protein>
<gene>
    <name evidence="1" type="ORF">PCON_06216</name>
</gene>
<keyword evidence="2" id="KW-1185">Reference proteome</keyword>
<reference evidence="1 2" key="1">
    <citation type="journal article" date="2013" name="PLoS Genet.">
        <title>The genome and development-dependent transcriptomes of Pyronema confluens: a window into fungal evolution.</title>
        <authorList>
            <person name="Traeger S."/>
            <person name="Altegoer F."/>
            <person name="Freitag M."/>
            <person name="Gabaldon T."/>
            <person name="Kempken F."/>
            <person name="Kumar A."/>
            <person name="Marcet-Houben M."/>
            <person name="Poggeler S."/>
            <person name="Stajich J.E."/>
            <person name="Nowrousian M."/>
        </authorList>
    </citation>
    <scope>NUCLEOTIDE SEQUENCE [LARGE SCALE GENOMIC DNA]</scope>
    <source>
        <strain evidence="2">CBS 100304</strain>
        <tissue evidence="1">Vegetative mycelium</tissue>
    </source>
</reference>
<sequence length="54" mass="6352">MRDTYRLPWILYRGFPMVPYDSPSASIGYRILSVPYDPFCFEFTHSSMLSNVIN</sequence>
<dbReference type="AlphaFoldDB" id="U4L929"/>
<evidence type="ECO:0000313" key="1">
    <source>
        <dbReference type="EMBL" id="CCX06629.1"/>
    </source>
</evidence>
<dbReference type="EMBL" id="HF935303">
    <property type="protein sequence ID" value="CCX06629.1"/>
    <property type="molecule type" value="Genomic_DNA"/>
</dbReference>
<dbReference type="Proteomes" id="UP000018144">
    <property type="component" value="Unassembled WGS sequence"/>
</dbReference>
<name>U4L929_PYROM</name>
<evidence type="ECO:0000313" key="2">
    <source>
        <dbReference type="Proteomes" id="UP000018144"/>
    </source>
</evidence>
<accession>U4L929</accession>
<proteinExistence type="predicted"/>
<organism evidence="1 2">
    <name type="scientific">Pyronema omphalodes (strain CBS 100304)</name>
    <name type="common">Pyronema confluens</name>
    <dbReference type="NCBI Taxonomy" id="1076935"/>
    <lineage>
        <taxon>Eukaryota</taxon>
        <taxon>Fungi</taxon>
        <taxon>Dikarya</taxon>
        <taxon>Ascomycota</taxon>
        <taxon>Pezizomycotina</taxon>
        <taxon>Pezizomycetes</taxon>
        <taxon>Pezizales</taxon>
        <taxon>Pyronemataceae</taxon>
        <taxon>Pyronema</taxon>
    </lineage>
</organism>